<evidence type="ECO:0000313" key="1">
    <source>
        <dbReference type="EMBL" id="KAA1255250.1"/>
    </source>
</evidence>
<dbReference type="EMBL" id="VUAA01000007">
    <property type="protein sequence ID" value="KAA1255250.1"/>
    <property type="molecule type" value="Genomic_DNA"/>
</dbReference>
<proteinExistence type="predicted"/>
<name>A0A5Q6PKT0_VIBCL</name>
<reference evidence="1 2" key="1">
    <citation type="submission" date="2019-09" db="EMBL/GenBank/DDBJ databases">
        <authorList>
            <person name="Kritzky A."/>
            <person name="Schelkanova E.Y."/>
            <person name="Alkhova Z.V."/>
            <person name="Smirnova N.I."/>
        </authorList>
    </citation>
    <scope>NUCLEOTIDE SEQUENCE [LARGE SCALE GENOMIC DNA]</scope>
    <source>
        <strain evidence="1 2">M1526</strain>
    </source>
</reference>
<dbReference type="Proteomes" id="UP000323225">
    <property type="component" value="Unassembled WGS sequence"/>
</dbReference>
<organism evidence="1 2">
    <name type="scientific">Vibrio cholerae</name>
    <dbReference type="NCBI Taxonomy" id="666"/>
    <lineage>
        <taxon>Bacteria</taxon>
        <taxon>Pseudomonadati</taxon>
        <taxon>Pseudomonadota</taxon>
        <taxon>Gammaproteobacteria</taxon>
        <taxon>Vibrionales</taxon>
        <taxon>Vibrionaceae</taxon>
        <taxon>Vibrio</taxon>
    </lineage>
</organism>
<comment type="caution">
    <text evidence="1">The sequence shown here is derived from an EMBL/GenBank/DDBJ whole genome shotgun (WGS) entry which is preliminary data.</text>
</comment>
<protein>
    <submittedName>
        <fullName evidence="1">Uncharacterized protein</fullName>
    </submittedName>
</protein>
<gene>
    <name evidence="1" type="ORF">F0M16_08520</name>
</gene>
<evidence type="ECO:0000313" key="2">
    <source>
        <dbReference type="Proteomes" id="UP000323225"/>
    </source>
</evidence>
<accession>A0A5Q6PKT0</accession>
<dbReference type="AlphaFoldDB" id="A0A5Q6PKT0"/>
<sequence length="169" mass="19535">MKKKIYQTIDSASTAERYEVARKLREEFPDMVSCIDSAMEVYIDEDIFSKDENVRSLAYIEKLKKQNSQNNLAFIDSLFSRRVLTLTNTKSGGGWVVFVKKNRVISSQFDKNLNFTSKFSIETNKYKRLTNPMKNLYGDSVINNEEMSKKIITALKSKVSKESPELTFQ</sequence>